<dbReference type="RefSeq" id="WP_012591634.1">
    <property type="nucleotide sequence ID" value="NC_011666.1"/>
</dbReference>
<feature type="transmembrane region" description="Helical" evidence="1">
    <location>
        <begin position="14"/>
        <end position="39"/>
    </location>
</feature>
<dbReference type="EMBL" id="CP001280">
    <property type="protein sequence ID" value="ACK51565.1"/>
    <property type="molecule type" value="Genomic_DNA"/>
</dbReference>
<accession>B8EQ75</accession>
<dbReference type="InterPro" id="IPR018895">
    <property type="entry name" value="DUF2474"/>
</dbReference>
<organism evidence="2 3">
    <name type="scientific">Methylocella silvestris (strain DSM 15510 / CIP 108128 / LMG 27833 / NCIMB 13906 / BL2)</name>
    <dbReference type="NCBI Taxonomy" id="395965"/>
    <lineage>
        <taxon>Bacteria</taxon>
        <taxon>Pseudomonadati</taxon>
        <taxon>Pseudomonadota</taxon>
        <taxon>Alphaproteobacteria</taxon>
        <taxon>Hyphomicrobiales</taxon>
        <taxon>Beijerinckiaceae</taxon>
        <taxon>Methylocella</taxon>
    </lineage>
</organism>
<reference evidence="2 3" key="1">
    <citation type="journal article" date="2010" name="J. Bacteriol.">
        <title>Complete genome sequence of the aerobic facultative methanotroph Methylocella silvestris BL2.</title>
        <authorList>
            <person name="Chen Y."/>
            <person name="Crombie A."/>
            <person name="Rahman M.T."/>
            <person name="Dedysh S.N."/>
            <person name="Liesack W."/>
            <person name="Stott M.B."/>
            <person name="Alam M."/>
            <person name="Theisen A.R."/>
            <person name="Murrell J.C."/>
            <person name="Dunfield P.F."/>
        </authorList>
    </citation>
    <scope>NUCLEOTIDE SEQUENCE [LARGE SCALE GENOMIC DNA]</scope>
    <source>
        <strain evidence="3">DSM 15510 / CIP 108128 / LMG 27833 / NCIMB 13906 / BL2</strain>
    </source>
</reference>
<keyword evidence="1" id="KW-0812">Transmembrane</keyword>
<evidence type="ECO:0008006" key="4">
    <source>
        <dbReference type="Google" id="ProtNLM"/>
    </source>
</evidence>
<evidence type="ECO:0000256" key="1">
    <source>
        <dbReference type="SAM" id="Phobius"/>
    </source>
</evidence>
<dbReference type="Proteomes" id="UP000002257">
    <property type="component" value="Chromosome"/>
</dbReference>
<name>B8EQ75_METSB</name>
<dbReference type="AlphaFoldDB" id="B8EQ75"/>
<dbReference type="HOGENOM" id="CLU_203653_2_0_5"/>
<evidence type="ECO:0000313" key="2">
    <source>
        <dbReference type="EMBL" id="ACK51565.1"/>
    </source>
</evidence>
<protein>
    <recommendedName>
        <fullName evidence="4">DUF2474 domain-containing protein</fullName>
    </recommendedName>
</protein>
<gene>
    <name evidence="2" type="ordered locus">Msil_2642</name>
</gene>
<sequence>MSEGGPGKLWLRRIGWLVLIWSASVAALGVVALLLRALLSAAGLKTS</sequence>
<keyword evidence="1" id="KW-0472">Membrane</keyword>
<keyword evidence="3" id="KW-1185">Reference proteome</keyword>
<dbReference type="Pfam" id="PF10617">
    <property type="entry name" value="DUF2474"/>
    <property type="match status" value="1"/>
</dbReference>
<proteinExistence type="predicted"/>
<keyword evidence="1" id="KW-1133">Transmembrane helix</keyword>
<dbReference type="KEGG" id="msl:Msil_2642"/>
<evidence type="ECO:0000313" key="3">
    <source>
        <dbReference type="Proteomes" id="UP000002257"/>
    </source>
</evidence>